<keyword evidence="2" id="KW-1185">Reference proteome</keyword>
<dbReference type="OrthoDB" id="9758307at2"/>
<gene>
    <name evidence="1" type="ORF">H261_14570</name>
</gene>
<dbReference type="RefSeq" id="WP_008618843.1">
    <property type="nucleotide sequence ID" value="NZ_AONQ01000040.1"/>
</dbReference>
<dbReference type="EMBL" id="AONQ01000040">
    <property type="protein sequence ID" value="EME69187.1"/>
    <property type="molecule type" value="Genomic_DNA"/>
</dbReference>
<dbReference type="STRING" id="1244869.H261_14570"/>
<dbReference type="AlphaFoldDB" id="M2ZPG5"/>
<name>M2ZPG5_9PROT</name>
<dbReference type="PATRIC" id="fig|1244869.3.peg.2933"/>
<evidence type="ECO:0000313" key="1">
    <source>
        <dbReference type="EMBL" id="EME69187.1"/>
    </source>
</evidence>
<organism evidence="1 2">
    <name type="scientific">Paramagnetospirillum caucaseum</name>
    <dbReference type="NCBI Taxonomy" id="1244869"/>
    <lineage>
        <taxon>Bacteria</taxon>
        <taxon>Pseudomonadati</taxon>
        <taxon>Pseudomonadota</taxon>
        <taxon>Alphaproteobacteria</taxon>
        <taxon>Rhodospirillales</taxon>
        <taxon>Magnetospirillaceae</taxon>
        <taxon>Paramagnetospirillum</taxon>
    </lineage>
</organism>
<dbReference type="SUPFAM" id="SSF64518">
    <property type="entry name" value="Phase 1 flagellin"/>
    <property type="match status" value="1"/>
</dbReference>
<reference evidence="1 2" key="1">
    <citation type="journal article" date="2014" name="Genome Announc.">
        <title>Draft Genome Sequence of Magnetospirillum sp. Strain SO-1, a Freshwater Magnetotactic Bacterium Isolated from the Ol'khovka River, Russia.</title>
        <authorList>
            <person name="Grouzdev D.S."/>
            <person name="Dziuba M.V."/>
            <person name="Sukhacheva M.S."/>
            <person name="Mardanov A.V."/>
            <person name="Beletskiy A.V."/>
            <person name="Kuznetsov B.B."/>
            <person name="Skryabin K.G."/>
        </authorList>
    </citation>
    <scope>NUCLEOTIDE SEQUENCE [LARGE SCALE GENOMIC DNA]</scope>
    <source>
        <strain evidence="1 2">SO-1</strain>
    </source>
</reference>
<sequence length="712" mass="74716">MTRIGTLGANTAYVNRILDIQTRIQTEQIQVTTKLKSQTYDGIASGANTVINFENEQAIAKRFIDNNNVWSTKLEAATTAIDGVKKTLTIFRNSLESFRQNNPKNELNIKSIQKVAFETMQTMQADLGTNVNGQYLFSGGRVSEVPVQLPAASLSQFQKLYDGAINTFSTTRNADLQEVSLSNLEATAMSFNGANGVITSARSDAFKTIHAGSRITVSDSTASPSNNGDFTIKSKAMCDVAGNPLAEGSTTTNVISYGSTPSNILAAATTGLNFSFATDGTMKMTADTAGSLSNLTIGTKFTIAPDLSNGALTTGYEGSYEVISNKNGVVNFKTNFGPAAEESVASTDITFGVNGGAMGSPATAGTLNFTTTSSAVTGLTTVTLTAASGATVDFAGVNVGDQLALGGTASHNGTFTVTNATATSVSFVLNPEGARVAQFLPQTGRTDVEMSFLDPNTGTTAVRNSTHFTSLDFSSTGTLGERITSPDADGFEDEGGNPYPAVDSIITLKSTTGVNDGVYKVVANTGGYIEIASASLTTETLSTGTKINSESWYKGDTLQLQHRVDIDRSVDVGIYASDPAFEKAMRALGLIAQGTFGTAGGLDAHQERIGQALFLINDALESPASGTPPFGAEKAGDVKSAASLINSTRKTISLKNEKHNQFIGFLNQRVADIAQVDQTEAVTKLLSDQTALEASYQALAQVRSLSLLTYLK</sequence>
<dbReference type="eggNOG" id="COG1344">
    <property type="taxonomic scope" value="Bacteria"/>
</dbReference>
<comment type="caution">
    <text evidence="1">The sequence shown here is derived from an EMBL/GenBank/DDBJ whole genome shotgun (WGS) entry which is preliminary data.</text>
</comment>
<evidence type="ECO:0000313" key="2">
    <source>
        <dbReference type="Proteomes" id="UP000011744"/>
    </source>
</evidence>
<dbReference type="Proteomes" id="UP000011744">
    <property type="component" value="Unassembled WGS sequence"/>
</dbReference>
<proteinExistence type="predicted"/>
<accession>M2ZPG5</accession>
<protein>
    <submittedName>
        <fullName evidence="1">Uncharacterized protein</fullName>
    </submittedName>
</protein>